<dbReference type="InterPro" id="IPR013325">
    <property type="entry name" value="RNA_pol_sigma_r2"/>
</dbReference>
<keyword evidence="3" id="KW-0238">DNA-binding</keyword>
<keyword evidence="9" id="KW-1185">Reference proteome</keyword>
<dbReference type="InterPro" id="IPR007624">
    <property type="entry name" value="RNA_pol_sigma70_r3"/>
</dbReference>
<protein>
    <submittedName>
        <fullName evidence="8">SigB/SigF/SigG family RNA polymerase sigma factor</fullName>
    </submittedName>
</protein>
<feature type="domain" description="RNA polymerase sigma-70 region 2" evidence="6">
    <location>
        <begin position="49"/>
        <end position="118"/>
    </location>
</feature>
<dbReference type="Gene3D" id="1.20.120.1810">
    <property type="match status" value="1"/>
</dbReference>
<dbReference type="PANTHER" id="PTHR30385:SF4">
    <property type="entry name" value="RNA POLYMERASE SIGMA-E FACTOR"/>
    <property type="match status" value="1"/>
</dbReference>
<dbReference type="CDD" id="cd06171">
    <property type="entry name" value="Sigma70_r4"/>
    <property type="match status" value="1"/>
</dbReference>
<dbReference type="InterPro" id="IPR014322">
    <property type="entry name" value="RNA_pol_sigma-B/F/G"/>
</dbReference>
<dbReference type="SUPFAM" id="SSF88659">
    <property type="entry name" value="Sigma3 and sigma4 domains of RNA polymerase sigma factors"/>
    <property type="match status" value="2"/>
</dbReference>
<dbReference type="InterPro" id="IPR013324">
    <property type="entry name" value="RNA_pol_sigma_r3/r4-like"/>
</dbReference>
<dbReference type="RefSeq" id="WP_150403423.1">
    <property type="nucleotide sequence ID" value="NZ_VXLC01000008.1"/>
</dbReference>
<evidence type="ECO:0000259" key="5">
    <source>
        <dbReference type="Pfam" id="PF04539"/>
    </source>
</evidence>
<dbReference type="GO" id="GO:0003677">
    <property type="term" value="F:DNA binding"/>
    <property type="evidence" value="ECO:0007669"/>
    <property type="project" value="UniProtKB-KW"/>
</dbReference>
<dbReference type="PRINTS" id="PR00046">
    <property type="entry name" value="SIGMA70FCT"/>
</dbReference>
<organism evidence="8 9">
    <name type="scientific">Nocardia colli</name>
    <dbReference type="NCBI Taxonomy" id="2545717"/>
    <lineage>
        <taxon>Bacteria</taxon>
        <taxon>Bacillati</taxon>
        <taxon>Actinomycetota</taxon>
        <taxon>Actinomycetes</taxon>
        <taxon>Mycobacteriales</taxon>
        <taxon>Nocardiaceae</taxon>
        <taxon>Nocardia</taxon>
    </lineage>
</organism>
<evidence type="ECO:0000313" key="9">
    <source>
        <dbReference type="Proteomes" id="UP000323876"/>
    </source>
</evidence>
<reference evidence="8 9" key="1">
    <citation type="submission" date="2019-09" db="EMBL/GenBank/DDBJ databases">
        <authorList>
            <person name="Wang X."/>
        </authorList>
    </citation>
    <scope>NUCLEOTIDE SEQUENCE [LARGE SCALE GENOMIC DNA]</scope>
    <source>
        <strain evidence="8 9">CICC 11023</strain>
    </source>
</reference>
<feature type="domain" description="RNA polymerase sigma-70 region 3" evidence="5">
    <location>
        <begin position="136"/>
        <end position="200"/>
    </location>
</feature>
<evidence type="ECO:0000313" key="8">
    <source>
        <dbReference type="EMBL" id="KAA8887092.1"/>
    </source>
</evidence>
<accession>A0A5N0ECD2</accession>
<keyword evidence="4" id="KW-0804">Transcription</keyword>
<dbReference type="Pfam" id="PF04539">
    <property type="entry name" value="Sigma70_r3"/>
    <property type="match status" value="1"/>
</dbReference>
<dbReference type="GO" id="GO:0016987">
    <property type="term" value="F:sigma factor activity"/>
    <property type="evidence" value="ECO:0007669"/>
    <property type="project" value="UniProtKB-KW"/>
</dbReference>
<proteinExistence type="predicted"/>
<dbReference type="InterPro" id="IPR014284">
    <property type="entry name" value="RNA_pol_sigma-70_dom"/>
</dbReference>
<evidence type="ECO:0000259" key="6">
    <source>
        <dbReference type="Pfam" id="PF04542"/>
    </source>
</evidence>
<dbReference type="InterPro" id="IPR000943">
    <property type="entry name" value="RNA_pol_sigma70"/>
</dbReference>
<gene>
    <name evidence="8" type="ORF">F3087_19445</name>
</gene>
<dbReference type="InterPro" id="IPR036388">
    <property type="entry name" value="WH-like_DNA-bd_sf"/>
</dbReference>
<dbReference type="PANTHER" id="PTHR30385">
    <property type="entry name" value="SIGMA FACTOR F FLAGELLAR"/>
    <property type="match status" value="1"/>
</dbReference>
<evidence type="ECO:0000259" key="7">
    <source>
        <dbReference type="Pfam" id="PF04545"/>
    </source>
</evidence>
<name>A0A5N0ECD2_9NOCA</name>
<dbReference type="Gene3D" id="1.10.10.10">
    <property type="entry name" value="Winged helix-like DNA-binding domain superfamily/Winged helix DNA-binding domain"/>
    <property type="match status" value="2"/>
</dbReference>
<dbReference type="NCBIfam" id="TIGR02980">
    <property type="entry name" value="SigBFG"/>
    <property type="match status" value="1"/>
</dbReference>
<dbReference type="Pfam" id="PF04545">
    <property type="entry name" value="Sigma70_r4"/>
    <property type="match status" value="1"/>
</dbReference>
<dbReference type="EMBL" id="VXLC01000008">
    <property type="protein sequence ID" value="KAA8887092.1"/>
    <property type="molecule type" value="Genomic_DNA"/>
</dbReference>
<evidence type="ECO:0000256" key="4">
    <source>
        <dbReference type="ARBA" id="ARBA00023163"/>
    </source>
</evidence>
<evidence type="ECO:0000256" key="1">
    <source>
        <dbReference type="ARBA" id="ARBA00023015"/>
    </source>
</evidence>
<dbReference type="InterPro" id="IPR007630">
    <property type="entry name" value="RNA_pol_sigma70_r4"/>
</dbReference>
<dbReference type="OrthoDB" id="9804285at2"/>
<dbReference type="Pfam" id="PF04542">
    <property type="entry name" value="Sigma70_r2"/>
    <property type="match status" value="1"/>
</dbReference>
<dbReference type="NCBIfam" id="TIGR02937">
    <property type="entry name" value="sigma70-ECF"/>
    <property type="match status" value="1"/>
</dbReference>
<sequence>MTETSTLTRARAPRANRGTEDYTTLEPLFAELAALAADDPRRTALRLDLITRSLPLAEHIAHRYAGRGENFDDLLQTARVGLVAAVGRYDPGYGASFVAFAVPTIMGEVRRHFRDHAWAVRVPRRLKDIQLSVGGAIDVLFQRLGRMPRASEIAAELGVDLADVTEAMIAHNSYRTSSIDVASEGAGAGAALLDALNVEVPDYQTIENTLAVQQLVAGLPEREREVVFMRFFEGKRQTQIAEHLGVSQMQVSRILSKALDSLREKVLHD</sequence>
<dbReference type="GO" id="GO:0006352">
    <property type="term" value="P:DNA-templated transcription initiation"/>
    <property type="evidence" value="ECO:0007669"/>
    <property type="project" value="InterPro"/>
</dbReference>
<dbReference type="InterPro" id="IPR007627">
    <property type="entry name" value="RNA_pol_sigma70_r2"/>
</dbReference>
<dbReference type="Proteomes" id="UP000323876">
    <property type="component" value="Unassembled WGS sequence"/>
</dbReference>
<evidence type="ECO:0000256" key="3">
    <source>
        <dbReference type="ARBA" id="ARBA00023125"/>
    </source>
</evidence>
<keyword evidence="2" id="KW-0731">Sigma factor</keyword>
<dbReference type="AlphaFoldDB" id="A0A5N0ECD2"/>
<keyword evidence="1" id="KW-0805">Transcription regulation</keyword>
<comment type="caution">
    <text evidence="8">The sequence shown here is derived from an EMBL/GenBank/DDBJ whole genome shotgun (WGS) entry which is preliminary data.</text>
</comment>
<dbReference type="SUPFAM" id="SSF88946">
    <property type="entry name" value="Sigma2 domain of RNA polymerase sigma factors"/>
    <property type="match status" value="1"/>
</dbReference>
<feature type="domain" description="RNA polymerase sigma-70 region 4" evidence="7">
    <location>
        <begin position="217"/>
        <end position="264"/>
    </location>
</feature>
<evidence type="ECO:0000256" key="2">
    <source>
        <dbReference type="ARBA" id="ARBA00023082"/>
    </source>
</evidence>